<dbReference type="SUPFAM" id="SSF110921">
    <property type="entry name" value="2-isopropylmalate synthase LeuA, allosteric (dimerisation) domain"/>
    <property type="match status" value="1"/>
</dbReference>
<evidence type="ECO:0000313" key="3">
    <source>
        <dbReference type="Proteomes" id="UP000093759"/>
    </source>
</evidence>
<dbReference type="RefSeq" id="WP_065022861.1">
    <property type="nucleotide sequence ID" value="NZ_LZMF01000007.1"/>
</dbReference>
<evidence type="ECO:0000313" key="2">
    <source>
        <dbReference type="EMBL" id="OBK91202.1"/>
    </source>
</evidence>
<dbReference type="Proteomes" id="UP000093759">
    <property type="component" value="Unassembled WGS sequence"/>
</dbReference>
<organism evidence="2 3">
    <name type="scientific">Mycolicibacter sinensis (strain JDM601)</name>
    <name type="common">Mycobacterium sinense</name>
    <dbReference type="NCBI Taxonomy" id="875328"/>
    <lineage>
        <taxon>Bacteria</taxon>
        <taxon>Bacillati</taxon>
        <taxon>Actinomycetota</taxon>
        <taxon>Actinomycetes</taxon>
        <taxon>Mycobacteriales</taxon>
        <taxon>Mycobacteriaceae</taxon>
        <taxon>Mycolicibacter</taxon>
    </lineage>
</organism>
<comment type="caution">
    <text evidence="2">The sequence shown here is derived from an EMBL/GenBank/DDBJ whole genome shotgun (WGS) entry which is preliminary data.</text>
</comment>
<reference evidence="3" key="1">
    <citation type="submission" date="2016-06" db="EMBL/GenBank/DDBJ databases">
        <authorList>
            <person name="Sutton G."/>
            <person name="Brinkac L."/>
            <person name="Sanka R."/>
            <person name="Adams M."/>
            <person name="Lau E."/>
            <person name="Garcia-Basteiro A."/>
            <person name="Lopez-Varela E."/>
            <person name="Palencia S."/>
        </authorList>
    </citation>
    <scope>NUCLEOTIDE SEQUENCE [LARGE SCALE GENOMIC DNA]</scope>
    <source>
        <strain evidence="3">1274684.2</strain>
    </source>
</reference>
<dbReference type="Gene3D" id="3.30.160.270">
    <property type="match status" value="1"/>
</dbReference>
<dbReference type="GO" id="GO:0016740">
    <property type="term" value="F:transferase activity"/>
    <property type="evidence" value="ECO:0007669"/>
    <property type="project" value="UniProtKB-KW"/>
</dbReference>
<accession>A0A1A3U981</accession>
<dbReference type="InterPro" id="IPR036230">
    <property type="entry name" value="LeuA_allosteric_dom_sf"/>
</dbReference>
<dbReference type="AlphaFoldDB" id="A0A1A3U981"/>
<protein>
    <submittedName>
        <fullName evidence="2">Homocitrate synthase</fullName>
    </submittedName>
</protein>
<evidence type="ECO:0000256" key="1">
    <source>
        <dbReference type="ARBA" id="ARBA00022679"/>
    </source>
</evidence>
<keyword evidence="1" id="KW-0808">Transferase</keyword>
<proteinExistence type="predicted"/>
<dbReference type="EMBL" id="LZMF01000007">
    <property type="protein sequence ID" value="OBK91202.1"/>
    <property type="molecule type" value="Genomic_DNA"/>
</dbReference>
<gene>
    <name evidence="2" type="ORF">A5648_15225</name>
</gene>
<sequence length="155" mass="16417">MTTTSFADQFRGPLPRELRDQAARLSWDGFVSAYGRAAGPLSLSRWRCLDAERPAARLGPQGRTYQATIAVRGVNGTCTAAAHGPLAALTTMLHDRGITLEILGFHQLRCGAETATFIHGSNGRGAAWAVGFAPDAGHSALEAVISCANRLLTVQ</sequence>
<name>A0A1A3U981_MYCSD</name>